<keyword evidence="1" id="KW-0175">Coiled coil</keyword>
<proteinExistence type="predicted"/>
<evidence type="ECO:0000256" key="1">
    <source>
        <dbReference type="SAM" id="Coils"/>
    </source>
</evidence>
<evidence type="ECO:0000256" key="2">
    <source>
        <dbReference type="SAM" id="MobiDB-lite"/>
    </source>
</evidence>
<accession>A0A3B0WU31</accession>
<organism evidence="3">
    <name type="scientific">hydrothermal vent metagenome</name>
    <dbReference type="NCBI Taxonomy" id="652676"/>
    <lineage>
        <taxon>unclassified sequences</taxon>
        <taxon>metagenomes</taxon>
        <taxon>ecological metagenomes</taxon>
    </lineage>
</organism>
<feature type="region of interest" description="Disordered" evidence="2">
    <location>
        <begin position="243"/>
        <end position="306"/>
    </location>
</feature>
<dbReference type="AlphaFoldDB" id="A0A3B0WU31"/>
<feature type="coiled-coil region" evidence="1">
    <location>
        <begin position="118"/>
        <end position="161"/>
    </location>
</feature>
<feature type="region of interest" description="Disordered" evidence="2">
    <location>
        <begin position="26"/>
        <end position="46"/>
    </location>
</feature>
<name>A0A3B0WU31_9ZZZZ</name>
<dbReference type="EMBL" id="UOFH01000044">
    <property type="protein sequence ID" value="VAW58921.1"/>
    <property type="molecule type" value="Genomic_DNA"/>
</dbReference>
<sequence length="411" mass="45462">MHPLNELRLNAGIVIDPALEITKPKEQITEARDAPRRKSDLKSSDTKTLKSKVRGCVQACNHINQAIEVLSTVPSTDFGGEVPRFIQELEDLMDAGGDSGMEAYLEQCTCGLRKAEGIDKEAKRRADDEEALAELEAAKAEEEFEREVESDRIAADEYKAEVSSKADKSMRTEDEDELGSFIKALSPDQQKQIKVALDALNSIATGVVSEGNVEKNALDIMESFFGEHVSEAMHYYGAQYKGSHEEAGDKPINVSDGNANGEQVMDTLPPTKNESPEQLKTGENGKPEDNKTHDDINSPIRVPNGIKQSLRTEIQKAKKEAESQDTRNKEASYFYNDLAKAFEDLLGHLEGGTRNDMKQAQIFAQTLMGPMLHKIPTDVWKFITNGGETRSLKSYMSPVDKKYAGMTTAKK</sequence>
<evidence type="ECO:0000313" key="3">
    <source>
        <dbReference type="EMBL" id="VAW58921.1"/>
    </source>
</evidence>
<gene>
    <name evidence="3" type="ORF">MNBD_GAMMA08-1553</name>
</gene>
<protein>
    <submittedName>
        <fullName evidence="3">Uncharacterized protein</fullName>
    </submittedName>
</protein>
<feature type="compositionally biased region" description="Basic and acidic residues" evidence="2">
    <location>
        <begin position="283"/>
        <end position="296"/>
    </location>
</feature>
<reference evidence="3" key="1">
    <citation type="submission" date="2018-06" db="EMBL/GenBank/DDBJ databases">
        <authorList>
            <person name="Zhirakovskaya E."/>
        </authorList>
    </citation>
    <scope>NUCLEOTIDE SEQUENCE</scope>
</reference>